<comment type="similarity">
    <text evidence="2">Belongs to the MNN1/MNT family.</text>
</comment>
<dbReference type="PANTHER" id="PTHR31392">
    <property type="entry name" value="ALPHA-1,3-MANNOSYLTRANSFERASE MNN1-RELATED"/>
    <property type="match status" value="1"/>
</dbReference>
<keyword evidence="3" id="KW-0328">Glycosyltransferase</keyword>
<dbReference type="PANTHER" id="PTHR31392:SF1">
    <property type="entry name" value="ALPHA-1,3-MANNOSYLTRANSFERASE MNN1-RELATED"/>
    <property type="match status" value="1"/>
</dbReference>
<evidence type="ECO:0000256" key="10">
    <source>
        <dbReference type="SAM" id="MobiDB-lite"/>
    </source>
</evidence>
<accession>A0A0G4G259</accession>
<evidence type="ECO:0000256" key="3">
    <source>
        <dbReference type="ARBA" id="ARBA00022676"/>
    </source>
</evidence>
<dbReference type="VEuPathDB" id="CryptoDB:Cvel_19902"/>
<dbReference type="AlphaFoldDB" id="A0A0G4G259"/>
<keyword evidence="9" id="KW-0325">Glycoprotein</keyword>
<keyword evidence="4" id="KW-0808">Transferase</keyword>
<keyword evidence="6" id="KW-0735">Signal-anchor</keyword>
<feature type="region of interest" description="Disordered" evidence="10">
    <location>
        <begin position="341"/>
        <end position="376"/>
    </location>
</feature>
<proteinExistence type="inferred from homology"/>
<evidence type="ECO:0000256" key="9">
    <source>
        <dbReference type="ARBA" id="ARBA00023180"/>
    </source>
</evidence>
<keyword evidence="8 11" id="KW-0472">Membrane</keyword>
<dbReference type="Pfam" id="PF11051">
    <property type="entry name" value="Mannosyl_trans3"/>
    <property type="match status" value="1"/>
</dbReference>
<dbReference type="SUPFAM" id="SSF53448">
    <property type="entry name" value="Nucleotide-diphospho-sugar transferases"/>
    <property type="match status" value="1"/>
</dbReference>
<evidence type="ECO:0000256" key="8">
    <source>
        <dbReference type="ARBA" id="ARBA00023136"/>
    </source>
</evidence>
<dbReference type="EMBL" id="CDMZ01000825">
    <property type="protein sequence ID" value="CEM22172.1"/>
    <property type="molecule type" value="Genomic_DNA"/>
</dbReference>
<evidence type="ECO:0000256" key="4">
    <source>
        <dbReference type="ARBA" id="ARBA00022679"/>
    </source>
</evidence>
<keyword evidence="7 11" id="KW-1133">Transmembrane helix</keyword>
<evidence type="ECO:0000256" key="5">
    <source>
        <dbReference type="ARBA" id="ARBA00022692"/>
    </source>
</evidence>
<evidence type="ECO:0000256" key="1">
    <source>
        <dbReference type="ARBA" id="ARBA00004606"/>
    </source>
</evidence>
<dbReference type="InterPro" id="IPR022751">
    <property type="entry name" value="Alpha_mannosyltransferase"/>
</dbReference>
<dbReference type="GO" id="GO:0005794">
    <property type="term" value="C:Golgi apparatus"/>
    <property type="evidence" value="ECO:0007669"/>
    <property type="project" value="TreeGrafter"/>
</dbReference>
<dbReference type="GO" id="GO:0006493">
    <property type="term" value="P:protein O-linked glycosylation"/>
    <property type="evidence" value="ECO:0007669"/>
    <property type="project" value="TreeGrafter"/>
</dbReference>
<evidence type="ECO:0000256" key="11">
    <source>
        <dbReference type="SAM" id="Phobius"/>
    </source>
</evidence>
<feature type="transmembrane region" description="Helical" evidence="11">
    <location>
        <begin position="26"/>
        <end position="45"/>
    </location>
</feature>
<evidence type="ECO:0008006" key="13">
    <source>
        <dbReference type="Google" id="ProtNLM"/>
    </source>
</evidence>
<protein>
    <recommendedName>
        <fullName evidence="13">Nucleotide-diphospho-sugar transferase domain-containing protein</fullName>
    </recommendedName>
</protein>
<evidence type="ECO:0000256" key="7">
    <source>
        <dbReference type="ARBA" id="ARBA00022989"/>
    </source>
</evidence>
<name>A0A0G4G259_9ALVE</name>
<gene>
    <name evidence="12" type="ORF">Cvel_19902</name>
</gene>
<dbReference type="GO" id="GO:0016020">
    <property type="term" value="C:membrane"/>
    <property type="evidence" value="ECO:0007669"/>
    <property type="project" value="UniProtKB-SubCell"/>
</dbReference>
<evidence type="ECO:0000256" key="2">
    <source>
        <dbReference type="ARBA" id="ARBA00009105"/>
    </source>
</evidence>
<organism evidence="12">
    <name type="scientific">Chromera velia CCMP2878</name>
    <dbReference type="NCBI Taxonomy" id="1169474"/>
    <lineage>
        <taxon>Eukaryota</taxon>
        <taxon>Sar</taxon>
        <taxon>Alveolata</taxon>
        <taxon>Colpodellida</taxon>
        <taxon>Chromeraceae</taxon>
        <taxon>Chromera</taxon>
    </lineage>
</organism>
<evidence type="ECO:0000313" key="12">
    <source>
        <dbReference type="EMBL" id="CEM22172.1"/>
    </source>
</evidence>
<evidence type="ECO:0000256" key="6">
    <source>
        <dbReference type="ARBA" id="ARBA00022968"/>
    </source>
</evidence>
<comment type="subcellular location">
    <subcellularLocation>
        <location evidence="1">Membrane</location>
        <topology evidence="1">Single-pass type II membrane protein</topology>
    </subcellularLocation>
</comment>
<dbReference type="InterPro" id="IPR029044">
    <property type="entry name" value="Nucleotide-diphossugar_trans"/>
</dbReference>
<sequence>MSVGKSERERAADPKGLFEKKQQKKALGIILLFTFCISVFFLRLMTFRPALSGFPETPRVFAEADRLWGLKPPSRAEMDGPSTIAFCSRSTAHAEFRWLTASVYDLRRTFGSSVKVEIWSLTATEQNWTSTQLEVFKRLGITLKNVDEISGGTWETAVRGRLRSHGGFSCKIAAVYYTTSRHVMLMDPDSLLVQSPETFLDLPCYRKTGFVFFRDRPWLAKRDVCEFGRAVGEGRAGPLMLWDGESKEDLCDSSWWRFRSDSWTDSVQCASVVVIDRWRNAAMIRLLPHVLLMGQKSFSREGSAVDCNRDPNCSSLFGDKDAFWTSAVAVQALKRRCLGVSEGGESEKPQQRGETGTTAAEFSCFGPSEGGEVGEGQADKMRGIELAELERAQMPCFQPPQWAIRAYFQGEKVSWSHLFSARHAAWPSVMFSSTDRSEMRPLYLHQLQESTNWPRLPERLEKGEADIWLQWDSADGAHLCNFFGLDRKRGCLDPGVTRRWAPLIKERVQQVWKAEAEIVSMMTSPIQT</sequence>
<reference evidence="12" key="1">
    <citation type="submission" date="2014-11" db="EMBL/GenBank/DDBJ databases">
        <authorList>
            <person name="Otto D Thomas"/>
            <person name="Naeem Raeece"/>
        </authorList>
    </citation>
    <scope>NUCLEOTIDE SEQUENCE</scope>
</reference>
<dbReference type="GO" id="GO:0000033">
    <property type="term" value="F:alpha-1,3-mannosyltransferase activity"/>
    <property type="evidence" value="ECO:0007669"/>
    <property type="project" value="TreeGrafter"/>
</dbReference>
<keyword evidence="5 11" id="KW-0812">Transmembrane</keyword>